<protein>
    <submittedName>
        <fullName evidence="1">Uncharacterized protein</fullName>
    </submittedName>
</protein>
<gene>
    <name evidence="1" type="ORF">OCBIM_22009202mg</name>
</gene>
<reference evidence="1" key="1">
    <citation type="submission" date="2015-07" db="EMBL/GenBank/DDBJ databases">
        <title>MeaNS - Measles Nucleotide Surveillance Program.</title>
        <authorList>
            <person name="Tran T."/>
            <person name="Druce J."/>
        </authorList>
    </citation>
    <scope>NUCLEOTIDE SEQUENCE</scope>
    <source>
        <strain evidence="1">UCB-OBI-ISO-001</strain>
        <tissue evidence="1">Gonad</tissue>
    </source>
</reference>
<dbReference type="AlphaFoldDB" id="A0A0L8HQ86"/>
<accession>A0A0L8HQ86</accession>
<proteinExistence type="predicted"/>
<dbReference type="EMBL" id="KQ417573">
    <property type="protein sequence ID" value="KOF91334.1"/>
    <property type="molecule type" value="Genomic_DNA"/>
</dbReference>
<sequence length="49" mass="5917">MDTQPCKQIHINLRTDLTRSTRTHVTHGMRAHIHKENHQSFFQYVCWVL</sequence>
<organism evidence="1">
    <name type="scientific">Octopus bimaculoides</name>
    <name type="common">California two-spotted octopus</name>
    <dbReference type="NCBI Taxonomy" id="37653"/>
    <lineage>
        <taxon>Eukaryota</taxon>
        <taxon>Metazoa</taxon>
        <taxon>Spiralia</taxon>
        <taxon>Lophotrochozoa</taxon>
        <taxon>Mollusca</taxon>
        <taxon>Cephalopoda</taxon>
        <taxon>Coleoidea</taxon>
        <taxon>Octopodiformes</taxon>
        <taxon>Octopoda</taxon>
        <taxon>Incirrata</taxon>
        <taxon>Octopodidae</taxon>
        <taxon>Octopus</taxon>
    </lineage>
</organism>
<evidence type="ECO:0000313" key="1">
    <source>
        <dbReference type="EMBL" id="KOF91334.1"/>
    </source>
</evidence>
<name>A0A0L8HQ86_OCTBM</name>